<evidence type="ECO:0000313" key="3">
    <source>
        <dbReference type="Proteomes" id="UP000233556"/>
    </source>
</evidence>
<organism evidence="2 3">
    <name type="scientific">Limosa lapponica baueri</name>
    <dbReference type="NCBI Taxonomy" id="1758121"/>
    <lineage>
        <taxon>Eukaryota</taxon>
        <taxon>Metazoa</taxon>
        <taxon>Chordata</taxon>
        <taxon>Craniata</taxon>
        <taxon>Vertebrata</taxon>
        <taxon>Euteleostomi</taxon>
        <taxon>Archelosauria</taxon>
        <taxon>Archosauria</taxon>
        <taxon>Dinosauria</taxon>
        <taxon>Saurischia</taxon>
        <taxon>Theropoda</taxon>
        <taxon>Coelurosauria</taxon>
        <taxon>Aves</taxon>
        <taxon>Neognathae</taxon>
        <taxon>Neoaves</taxon>
        <taxon>Charadriiformes</taxon>
        <taxon>Scolopacidae</taxon>
        <taxon>Limosa</taxon>
    </lineage>
</organism>
<reference evidence="3" key="1">
    <citation type="submission" date="2017-11" db="EMBL/GenBank/DDBJ databases">
        <authorList>
            <person name="Lima N.C."/>
            <person name="Parody-Merino A.M."/>
            <person name="Battley P.F."/>
            <person name="Fidler A.E."/>
            <person name="Prosdocimi F."/>
        </authorList>
    </citation>
    <scope>NUCLEOTIDE SEQUENCE [LARGE SCALE GENOMIC DNA]</scope>
</reference>
<evidence type="ECO:0000313" key="2">
    <source>
        <dbReference type="EMBL" id="PKU45469.1"/>
    </source>
</evidence>
<feature type="compositionally biased region" description="Polar residues" evidence="1">
    <location>
        <begin position="46"/>
        <end position="61"/>
    </location>
</feature>
<proteinExistence type="predicted"/>
<sequence length="72" mass="7777">MDDEGQDLTLASTSVGSTETNGVAYCAWSGFGCECKGRWDVKEGDYQNSSGKSTGLSNITTEEPPCYEKDRL</sequence>
<dbReference type="AlphaFoldDB" id="A0A2I0UHD7"/>
<feature type="region of interest" description="Disordered" evidence="1">
    <location>
        <begin position="43"/>
        <end position="72"/>
    </location>
</feature>
<name>A0A2I0UHD7_LIMLA</name>
<reference evidence="3" key="2">
    <citation type="submission" date="2017-12" db="EMBL/GenBank/DDBJ databases">
        <title>Genome sequence of the Bar-tailed Godwit (Limosa lapponica baueri).</title>
        <authorList>
            <person name="Lima N.C.B."/>
            <person name="Parody-Merino A.M."/>
            <person name="Battley P.F."/>
            <person name="Fidler A.E."/>
            <person name="Prosdocimi F."/>
        </authorList>
    </citation>
    <scope>NUCLEOTIDE SEQUENCE [LARGE SCALE GENOMIC DNA]</scope>
</reference>
<gene>
    <name evidence="2" type="ORF">llap_4227</name>
</gene>
<protein>
    <submittedName>
        <fullName evidence="2">Uncharacterized protein</fullName>
    </submittedName>
</protein>
<evidence type="ECO:0000256" key="1">
    <source>
        <dbReference type="SAM" id="MobiDB-lite"/>
    </source>
</evidence>
<dbReference type="Proteomes" id="UP000233556">
    <property type="component" value="Unassembled WGS sequence"/>
</dbReference>
<keyword evidence="3" id="KW-1185">Reference proteome</keyword>
<dbReference type="EMBL" id="KZ505758">
    <property type="protein sequence ID" value="PKU45469.1"/>
    <property type="molecule type" value="Genomic_DNA"/>
</dbReference>
<accession>A0A2I0UHD7</accession>